<organism evidence="1 2">
    <name type="scientific">Suillus subaureus</name>
    <dbReference type="NCBI Taxonomy" id="48587"/>
    <lineage>
        <taxon>Eukaryota</taxon>
        <taxon>Fungi</taxon>
        <taxon>Dikarya</taxon>
        <taxon>Basidiomycota</taxon>
        <taxon>Agaricomycotina</taxon>
        <taxon>Agaricomycetes</taxon>
        <taxon>Agaricomycetidae</taxon>
        <taxon>Boletales</taxon>
        <taxon>Suillineae</taxon>
        <taxon>Suillaceae</taxon>
        <taxon>Suillus</taxon>
    </lineage>
</organism>
<name>A0A9P7DYM0_9AGAM</name>
<dbReference type="EMBL" id="JABBWG010000047">
    <property type="protein sequence ID" value="KAG1806210.1"/>
    <property type="molecule type" value="Genomic_DNA"/>
</dbReference>
<dbReference type="OrthoDB" id="2616350at2759"/>
<keyword evidence="2" id="KW-1185">Reference proteome</keyword>
<dbReference type="GeneID" id="64627486"/>
<dbReference type="Proteomes" id="UP000807769">
    <property type="component" value="Unassembled WGS sequence"/>
</dbReference>
<protein>
    <submittedName>
        <fullName evidence="1">Uncharacterized protein</fullName>
    </submittedName>
</protein>
<comment type="caution">
    <text evidence="1">The sequence shown here is derived from an EMBL/GenBank/DDBJ whole genome shotgun (WGS) entry which is preliminary data.</text>
</comment>
<reference evidence="1" key="1">
    <citation type="journal article" date="2020" name="New Phytol.">
        <title>Comparative genomics reveals dynamic genome evolution in host specialist ectomycorrhizal fungi.</title>
        <authorList>
            <person name="Lofgren L.A."/>
            <person name="Nguyen N.H."/>
            <person name="Vilgalys R."/>
            <person name="Ruytinx J."/>
            <person name="Liao H.L."/>
            <person name="Branco S."/>
            <person name="Kuo A."/>
            <person name="LaButti K."/>
            <person name="Lipzen A."/>
            <person name="Andreopoulos W."/>
            <person name="Pangilinan J."/>
            <person name="Riley R."/>
            <person name="Hundley H."/>
            <person name="Na H."/>
            <person name="Barry K."/>
            <person name="Grigoriev I.V."/>
            <person name="Stajich J.E."/>
            <person name="Kennedy P.G."/>
        </authorList>
    </citation>
    <scope>NUCLEOTIDE SEQUENCE</scope>
    <source>
        <strain evidence="1">MN1</strain>
    </source>
</reference>
<evidence type="ECO:0000313" key="2">
    <source>
        <dbReference type="Proteomes" id="UP000807769"/>
    </source>
</evidence>
<evidence type="ECO:0000313" key="1">
    <source>
        <dbReference type="EMBL" id="KAG1806210.1"/>
    </source>
</evidence>
<dbReference type="RefSeq" id="XP_041187719.1">
    <property type="nucleotide sequence ID" value="XM_041333469.1"/>
</dbReference>
<sequence>MTFKQAQKYISSSHTLQVLYGLWCPDNHLVDGNSAILGNLKHASLALKEARLCIQGEYDLCNAHLPAMSGKAAGILDTAPYIHVKEGMIGDEVLWWVLHVVLFGNLKPSVFDCPPPGGYLITDVSCAVVQTDVDAIIHFDEVEKKAQTFLVTLKNDFPKSWTELCFEVHGLHQKAPGTDGERCWVLRGIPG</sequence>
<accession>A0A9P7DYM0</accession>
<proteinExistence type="predicted"/>
<gene>
    <name evidence="1" type="ORF">BJ212DRAFT_1303724</name>
</gene>
<dbReference type="AlphaFoldDB" id="A0A9P7DYM0"/>